<dbReference type="PROSITE" id="PS00122">
    <property type="entry name" value="CARBOXYLESTERASE_B_1"/>
    <property type="match status" value="1"/>
</dbReference>
<proteinExistence type="inferred from homology"/>
<feature type="signal peptide" evidence="4">
    <location>
        <begin position="1"/>
        <end position="20"/>
    </location>
</feature>
<evidence type="ECO:0000256" key="4">
    <source>
        <dbReference type="RuleBase" id="RU361235"/>
    </source>
</evidence>
<protein>
    <recommendedName>
        <fullName evidence="4">Carboxylic ester hydrolase</fullName>
        <ecNumber evidence="4">3.1.1.-</ecNumber>
    </recommendedName>
</protein>
<evidence type="ECO:0000313" key="7">
    <source>
        <dbReference type="Proteomes" id="UP000627838"/>
    </source>
</evidence>
<dbReference type="InterPro" id="IPR019826">
    <property type="entry name" value="Carboxylesterase_B_AS"/>
</dbReference>
<name>A0ABR9JJL5_9ACTN</name>
<keyword evidence="3 4" id="KW-0378">Hydrolase</keyword>
<sequence>MIRRALRVAIACAAAATVLAAPVTQAAADGGPVVATGKGKVEGVATDLGRVFRGIPYAAPPVGPLRWKPPRPAAAWEGVRPAAEHGGACAQNASPFMGRDQVTNEDCLYLDVYAPAQASGNLPVIVWFHGGAFAYGSGSTYDAQRLAAAGNVVVSVNYRLGVFGFLAHPGLSAEDASKSGNYGIMDQQAALRWVRTNAAAFGGNPGNVTISGQSAGSGSVCSHVLSPASRGLFHRAVMQSGPCQLVARTLPDAETAGTALAEEVGCTTAECLRGEPAAELLDATVPAEGESALSLSLAPTTGTPVLPKPAANAFPAGEYAKVPMLIGTTKHEASTLLASSDVEGGPDSAIVAALTNAAFACPARRDAKVLEDDVPVHMYEFTEPNVPSVYATPPELELGAYHGAELPLLFDFPARPIQLNAAQEELAATMIGYWSRFAATGDPNGEGLPEWPAYRPVIGKVQNLHADGVTNVRDARYYADHDCAIWDNTEGLPEIPGTG</sequence>
<feature type="chain" id="PRO_5044958395" description="Carboxylic ester hydrolase" evidence="4">
    <location>
        <begin position="21"/>
        <end position="499"/>
    </location>
</feature>
<dbReference type="PANTHER" id="PTHR11559">
    <property type="entry name" value="CARBOXYLESTERASE"/>
    <property type="match status" value="1"/>
</dbReference>
<comment type="similarity">
    <text evidence="1 4">Belongs to the type-B carboxylesterase/lipase family.</text>
</comment>
<evidence type="ECO:0000256" key="3">
    <source>
        <dbReference type="ARBA" id="ARBA00022801"/>
    </source>
</evidence>
<comment type="similarity">
    <text evidence="2">Belongs to the 'GDXG' lipolytic enzyme family.</text>
</comment>
<dbReference type="InterPro" id="IPR002018">
    <property type="entry name" value="CarbesteraseB"/>
</dbReference>
<evidence type="ECO:0000256" key="2">
    <source>
        <dbReference type="ARBA" id="ARBA00010515"/>
    </source>
</evidence>
<dbReference type="InterPro" id="IPR019819">
    <property type="entry name" value="Carboxylesterase_B_CS"/>
</dbReference>
<evidence type="ECO:0000256" key="1">
    <source>
        <dbReference type="ARBA" id="ARBA00005964"/>
    </source>
</evidence>
<organism evidence="6 7">
    <name type="scientific">Actinomadura algeriensis</name>
    <dbReference type="NCBI Taxonomy" id="1679523"/>
    <lineage>
        <taxon>Bacteria</taxon>
        <taxon>Bacillati</taxon>
        <taxon>Actinomycetota</taxon>
        <taxon>Actinomycetes</taxon>
        <taxon>Streptosporangiales</taxon>
        <taxon>Thermomonosporaceae</taxon>
        <taxon>Actinomadura</taxon>
    </lineage>
</organism>
<gene>
    <name evidence="6" type="ORF">H4W34_000414</name>
</gene>
<evidence type="ECO:0000313" key="6">
    <source>
        <dbReference type="EMBL" id="MBE1530581.1"/>
    </source>
</evidence>
<dbReference type="GO" id="GO:0016787">
    <property type="term" value="F:hydrolase activity"/>
    <property type="evidence" value="ECO:0007669"/>
    <property type="project" value="UniProtKB-KW"/>
</dbReference>
<keyword evidence="4" id="KW-0732">Signal</keyword>
<keyword evidence="7" id="KW-1185">Reference proteome</keyword>
<dbReference type="EC" id="3.1.1.-" evidence="4"/>
<dbReference type="RefSeq" id="WP_192757571.1">
    <property type="nucleotide sequence ID" value="NZ_JADBDZ010000001.1"/>
</dbReference>
<dbReference type="PROSITE" id="PS01173">
    <property type="entry name" value="LIPASE_GDXG_HIS"/>
    <property type="match status" value="1"/>
</dbReference>
<evidence type="ECO:0000259" key="5">
    <source>
        <dbReference type="Pfam" id="PF00135"/>
    </source>
</evidence>
<feature type="domain" description="Carboxylesterase type B" evidence="5">
    <location>
        <begin position="32"/>
        <end position="338"/>
    </location>
</feature>
<comment type="caution">
    <text evidence="6">The sequence shown here is derived from an EMBL/GenBank/DDBJ whole genome shotgun (WGS) entry which is preliminary data.</text>
</comment>
<reference evidence="6 7" key="1">
    <citation type="submission" date="2020-10" db="EMBL/GenBank/DDBJ databases">
        <title>Sequencing the genomes of 1000 actinobacteria strains.</title>
        <authorList>
            <person name="Klenk H.-P."/>
        </authorList>
    </citation>
    <scope>NUCLEOTIDE SEQUENCE [LARGE SCALE GENOMIC DNA]</scope>
    <source>
        <strain evidence="6 7">DSM 46744</strain>
    </source>
</reference>
<feature type="domain" description="Carboxylesterase type B" evidence="5">
    <location>
        <begin position="348"/>
        <end position="486"/>
    </location>
</feature>
<dbReference type="Pfam" id="PF00135">
    <property type="entry name" value="COesterase"/>
    <property type="match status" value="2"/>
</dbReference>
<dbReference type="Gene3D" id="3.40.50.1820">
    <property type="entry name" value="alpha/beta hydrolase"/>
    <property type="match status" value="1"/>
</dbReference>
<accession>A0ABR9JJL5</accession>
<dbReference type="InterPro" id="IPR050309">
    <property type="entry name" value="Type-B_Carboxylest/Lipase"/>
</dbReference>
<dbReference type="InterPro" id="IPR029058">
    <property type="entry name" value="AB_hydrolase_fold"/>
</dbReference>
<dbReference type="SUPFAM" id="SSF53474">
    <property type="entry name" value="alpha/beta-Hydrolases"/>
    <property type="match status" value="1"/>
</dbReference>
<dbReference type="PROSITE" id="PS00941">
    <property type="entry name" value="CARBOXYLESTERASE_B_2"/>
    <property type="match status" value="1"/>
</dbReference>
<dbReference type="InterPro" id="IPR002168">
    <property type="entry name" value="Lipase_GDXG_HIS_AS"/>
</dbReference>
<dbReference type="EMBL" id="JADBDZ010000001">
    <property type="protein sequence ID" value="MBE1530581.1"/>
    <property type="molecule type" value="Genomic_DNA"/>
</dbReference>
<dbReference type="Proteomes" id="UP000627838">
    <property type="component" value="Unassembled WGS sequence"/>
</dbReference>